<dbReference type="EMBL" id="NTFS01000013">
    <property type="protein sequence ID" value="PAX60348.1"/>
    <property type="molecule type" value="Genomic_DNA"/>
</dbReference>
<dbReference type="RefSeq" id="WP_095720134.1">
    <property type="nucleotide sequence ID" value="NZ_NTFS01000013.1"/>
</dbReference>
<accession>A0A2A2TQD1</accession>
<evidence type="ECO:0000313" key="1">
    <source>
        <dbReference type="EMBL" id="PAX60348.1"/>
    </source>
</evidence>
<name>A0A2A2TQD1_9CYAN</name>
<sequence>MRPFPKSIRLFIALFLLLILGFSGYRIVQYIFRPRFVSNIVNIETDSNKKTTYNLNAFISLPNSPYLIASINIGEDYRQGYYEKGADSTRNFLFFNVNDKSMRYLIPNNNLLFISHNTLGKPTESGVNELNNSTYLGKTPPNLNSLKEVKALWYEVVKNDTNNDKRLSGVDKKSIAMSDVSGANYTEVIDNINSVISTYQRDEKVWFVFWSSNNKNYASEIDILAKRVIKTQELPLIK</sequence>
<proteinExistence type="predicted"/>
<dbReference type="OrthoDB" id="5431327at2"/>
<gene>
    <name evidence="1" type="ORF">CK510_02225</name>
</gene>
<dbReference type="AlphaFoldDB" id="A0A2A2TQD1"/>
<keyword evidence="2" id="KW-1185">Reference proteome</keyword>
<organism evidence="1 2">
    <name type="scientific">Brunnivagina elsteri CCALA 953</name>
    <dbReference type="NCBI Taxonomy" id="987040"/>
    <lineage>
        <taxon>Bacteria</taxon>
        <taxon>Bacillati</taxon>
        <taxon>Cyanobacteriota</taxon>
        <taxon>Cyanophyceae</taxon>
        <taxon>Nostocales</taxon>
        <taxon>Calotrichaceae</taxon>
        <taxon>Brunnivagina</taxon>
    </lineage>
</organism>
<reference evidence="1 2" key="1">
    <citation type="submission" date="2017-08" db="EMBL/GenBank/DDBJ databases">
        <title>Draft genome sequence of filamentous cyanobacterium Calothrix elsteri CCALA 953.</title>
        <authorList>
            <person name="Gagunashvili A.N."/>
            <person name="Elster J."/>
            <person name="Andresson O.S."/>
        </authorList>
    </citation>
    <scope>NUCLEOTIDE SEQUENCE [LARGE SCALE GENOMIC DNA]</scope>
    <source>
        <strain evidence="1 2">CCALA 953</strain>
    </source>
</reference>
<evidence type="ECO:0000313" key="2">
    <source>
        <dbReference type="Proteomes" id="UP000218238"/>
    </source>
</evidence>
<comment type="caution">
    <text evidence="1">The sequence shown here is derived from an EMBL/GenBank/DDBJ whole genome shotgun (WGS) entry which is preliminary data.</text>
</comment>
<dbReference type="Proteomes" id="UP000218238">
    <property type="component" value="Unassembled WGS sequence"/>
</dbReference>
<protein>
    <submittedName>
        <fullName evidence="1">Uncharacterized protein</fullName>
    </submittedName>
</protein>